<comment type="caution">
    <text evidence="1">The sequence shown here is derived from an EMBL/GenBank/DDBJ whole genome shotgun (WGS) entry which is preliminary data.</text>
</comment>
<name>A0AAV0LMP0_9ROSI</name>
<gene>
    <name evidence="1" type="ORF">LITE_LOCUS24831</name>
</gene>
<keyword evidence="2" id="KW-1185">Reference proteome</keyword>
<dbReference type="AlphaFoldDB" id="A0AAV0LMP0"/>
<sequence>MGKIIQRNRGLNFSRFPAISRVFDSFLYSAAEEESNGGTRSLLRRKHPLSGGSCIGVQCRGSVRKFEAQVSYDDEEDPDWSQGRTPQMIMHLLLDDLLCDELRGVRVFVS</sequence>
<proteinExistence type="predicted"/>
<evidence type="ECO:0000313" key="2">
    <source>
        <dbReference type="Proteomes" id="UP001154282"/>
    </source>
</evidence>
<protein>
    <submittedName>
        <fullName evidence="1">Uncharacterized protein</fullName>
    </submittedName>
</protein>
<accession>A0AAV0LMP0</accession>
<dbReference type="EMBL" id="CAMGYJ010000006">
    <property type="protein sequence ID" value="CAI0435792.1"/>
    <property type="molecule type" value="Genomic_DNA"/>
</dbReference>
<reference evidence="1" key="1">
    <citation type="submission" date="2022-08" db="EMBL/GenBank/DDBJ databases">
        <authorList>
            <person name="Gutierrez-Valencia J."/>
        </authorList>
    </citation>
    <scope>NUCLEOTIDE SEQUENCE</scope>
</reference>
<evidence type="ECO:0000313" key="1">
    <source>
        <dbReference type="EMBL" id="CAI0435792.1"/>
    </source>
</evidence>
<organism evidence="1 2">
    <name type="scientific">Linum tenue</name>
    <dbReference type="NCBI Taxonomy" id="586396"/>
    <lineage>
        <taxon>Eukaryota</taxon>
        <taxon>Viridiplantae</taxon>
        <taxon>Streptophyta</taxon>
        <taxon>Embryophyta</taxon>
        <taxon>Tracheophyta</taxon>
        <taxon>Spermatophyta</taxon>
        <taxon>Magnoliopsida</taxon>
        <taxon>eudicotyledons</taxon>
        <taxon>Gunneridae</taxon>
        <taxon>Pentapetalae</taxon>
        <taxon>rosids</taxon>
        <taxon>fabids</taxon>
        <taxon>Malpighiales</taxon>
        <taxon>Linaceae</taxon>
        <taxon>Linum</taxon>
    </lineage>
</organism>
<dbReference type="Proteomes" id="UP001154282">
    <property type="component" value="Unassembled WGS sequence"/>
</dbReference>